<evidence type="ECO:0000256" key="9">
    <source>
        <dbReference type="PIRSR" id="PIRSR602401-1"/>
    </source>
</evidence>
<organism evidence="10 11">
    <name type="scientific">Rhizoctonia solani</name>
    <dbReference type="NCBI Taxonomy" id="456999"/>
    <lineage>
        <taxon>Eukaryota</taxon>
        <taxon>Fungi</taxon>
        <taxon>Dikarya</taxon>
        <taxon>Basidiomycota</taxon>
        <taxon>Agaricomycotina</taxon>
        <taxon>Agaricomycetes</taxon>
        <taxon>Cantharellales</taxon>
        <taxon>Ceratobasidiaceae</taxon>
        <taxon>Rhizoctonia</taxon>
    </lineage>
</organism>
<dbReference type="EMBL" id="CAJMWQ010001308">
    <property type="protein sequence ID" value="CAE6445298.1"/>
    <property type="molecule type" value="Genomic_DNA"/>
</dbReference>
<dbReference type="PANTHER" id="PTHR24305:SF166">
    <property type="entry name" value="CYTOCHROME P450 12A4, MITOCHONDRIAL-RELATED"/>
    <property type="match status" value="1"/>
</dbReference>
<keyword evidence="5 9" id="KW-0479">Metal-binding</keyword>
<evidence type="ECO:0000256" key="5">
    <source>
        <dbReference type="ARBA" id="ARBA00022723"/>
    </source>
</evidence>
<dbReference type="GO" id="GO:0005506">
    <property type="term" value="F:iron ion binding"/>
    <property type="evidence" value="ECO:0007669"/>
    <property type="project" value="InterPro"/>
</dbReference>
<dbReference type="GO" id="GO:0020037">
    <property type="term" value="F:heme binding"/>
    <property type="evidence" value="ECO:0007669"/>
    <property type="project" value="InterPro"/>
</dbReference>
<name>A0A8H3GD73_9AGAM</name>
<feature type="binding site" description="axial binding residue" evidence="9">
    <location>
        <position position="476"/>
    </location>
    <ligand>
        <name>heme</name>
        <dbReference type="ChEBI" id="CHEBI:30413"/>
    </ligand>
    <ligandPart>
        <name>Fe</name>
        <dbReference type="ChEBI" id="CHEBI:18248"/>
    </ligandPart>
</feature>
<dbReference type="GO" id="GO:0016705">
    <property type="term" value="F:oxidoreductase activity, acting on paired donors, with incorporation or reduction of molecular oxygen"/>
    <property type="evidence" value="ECO:0007669"/>
    <property type="project" value="InterPro"/>
</dbReference>
<comment type="cofactor">
    <cofactor evidence="1 9">
        <name>heme</name>
        <dbReference type="ChEBI" id="CHEBI:30413"/>
    </cofactor>
</comment>
<gene>
    <name evidence="10" type="ORF">RDB_LOCUS73858</name>
</gene>
<comment type="caution">
    <text evidence="10">The sequence shown here is derived from an EMBL/GenBank/DDBJ whole genome shotgun (WGS) entry which is preliminary data.</text>
</comment>
<evidence type="ECO:0000256" key="6">
    <source>
        <dbReference type="ARBA" id="ARBA00023002"/>
    </source>
</evidence>
<evidence type="ECO:0000256" key="1">
    <source>
        <dbReference type="ARBA" id="ARBA00001971"/>
    </source>
</evidence>
<dbReference type="InterPro" id="IPR001128">
    <property type="entry name" value="Cyt_P450"/>
</dbReference>
<evidence type="ECO:0000256" key="4">
    <source>
        <dbReference type="ARBA" id="ARBA00022617"/>
    </source>
</evidence>
<accession>A0A8H3GD73</accession>
<dbReference type="AlphaFoldDB" id="A0A8H3GD73"/>
<comment type="pathway">
    <text evidence="2">Secondary metabolite biosynthesis.</text>
</comment>
<keyword evidence="8" id="KW-0503">Monooxygenase</keyword>
<dbReference type="PRINTS" id="PR00463">
    <property type="entry name" value="EP450I"/>
</dbReference>
<dbReference type="GO" id="GO:0004497">
    <property type="term" value="F:monooxygenase activity"/>
    <property type="evidence" value="ECO:0007669"/>
    <property type="project" value="UniProtKB-KW"/>
</dbReference>
<dbReference type="InterPro" id="IPR002401">
    <property type="entry name" value="Cyt_P450_E_grp-I"/>
</dbReference>
<evidence type="ECO:0000256" key="3">
    <source>
        <dbReference type="ARBA" id="ARBA00010617"/>
    </source>
</evidence>
<dbReference type="PRINTS" id="PR00385">
    <property type="entry name" value="P450"/>
</dbReference>
<dbReference type="Pfam" id="PF00067">
    <property type="entry name" value="p450"/>
    <property type="match status" value="1"/>
</dbReference>
<dbReference type="PANTHER" id="PTHR24305">
    <property type="entry name" value="CYTOCHROME P450"/>
    <property type="match status" value="1"/>
</dbReference>
<keyword evidence="7 9" id="KW-0408">Iron</keyword>
<dbReference type="InterPro" id="IPR050121">
    <property type="entry name" value="Cytochrome_P450_monoxygenase"/>
</dbReference>
<proteinExistence type="inferred from homology"/>
<evidence type="ECO:0000313" key="10">
    <source>
        <dbReference type="EMBL" id="CAE6445298.1"/>
    </source>
</evidence>
<evidence type="ECO:0000313" key="11">
    <source>
        <dbReference type="Proteomes" id="UP000663826"/>
    </source>
</evidence>
<evidence type="ECO:0000256" key="8">
    <source>
        <dbReference type="ARBA" id="ARBA00023033"/>
    </source>
</evidence>
<comment type="similarity">
    <text evidence="3">Belongs to the cytochrome P450 family.</text>
</comment>
<evidence type="ECO:0008006" key="12">
    <source>
        <dbReference type="Google" id="ProtNLM"/>
    </source>
</evidence>
<dbReference type="SUPFAM" id="SSF48264">
    <property type="entry name" value="Cytochrome P450"/>
    <property type="match status" value="1"/>
</dbReference>
<reference evidence="10" key="1">
    <citation type="submission" date="2021-01" db="EMBL/GenBank/DDBJ databases">
        <authorList>
            <person name="Kaushik A."/>
        </authorList>
    </citation>
    <scope>NUCLEOTIDE SEQUENCE</scope>
    <source>
        <strain evidence="10">AG1-1B</strain>
    </source>
</reference>
<keyword evidence="6" id="KW-0560">Oxidoreductase</keyword>
<keyword evidence="4 9" id="KW-0349">Heme</keyword>
<protein>
    <recommendedName>
        <fullName evidence="12">Cytochrome P450</fullName>
    </recommendedName>
</protein>
<dbReference type="InterPro" id="IPR036396">
    <property type="entry name" value="Cyt_P450_sf"/>
</dbReference>
<evidence type="ECO:0000256" key="2">
    <source>
        <dbReference type="ARBA" id="ARBA00005179"/>
    </source>
</evidence>
<sequence>MPVPSSAFPVSERNLIHEILAILELTKQNPINSALVATGLAGAYLLYNMVQRACLLRSLQGPASPSFFRVRHLSQFFDPATGHDFYAMLRSRYGRVCRLKGALGEDQLWISDPRALQDIAMKESNNFLISRELTAFVEMIIGSTIITLENAILSDTNGGDGKGTVDVFKWINMVSVEMIGQAGLGHTFEVMDGKGEYLIYALGRWVIILSELWWARPFLPQLRKIGSGLFGRFVIERIPLSSVQELIKISDTLTNMAADMYKRKKDAIANGTSHTQVGAGSDIMTLLLKQNEILPPNQRMPEEEVVSQIFGLVFAGSDGTSSAITTTLNLLVQHPEIQDKLRAEVQEAYHQYGQDLDYDQLSSLTLLDAICRESLRLFPAQPVAERTAMKDWTLTLHQPVKSSDGKTMISHVPVKKGTQIYIGIDAANRDKQIWGDDADEFKPSRWLGDLPASVKDSKMPSAYSSIMTFWGGPKACIGIKFAPLQMKLVLSRLIYKFKFENGRETISFNIEGVYKPYVVREDGTRETRASMPLKVTLVGDSE</sequence>
<dbReference type="Proteomes" id="UP000663826">
    <property type="component" value="Unassembled WGS sequence"/>
</dbReference>
<evidence type="ECO:0000256" key="7">
    <source>
        <dbReference type="ARBA" id="ARBA00023004"/>
    </source>
</evidence>
<dbReference type="Gene3D" id="1.10.630.10">
    <property type="entry name" value="Cytochrome P450"/>
    <property type="match status" value="1"/>
</dbReference>